<gene>
    <name evidence="1" type="ORF">DIZ80_03105</name>
</gene>
<protein>
    <submittedName>
        <fullName evidence="1">AlpA family transcriptional regulator</fullName>
    </submittedName>
</protein>
<accession>A0A370DHU8</accession>
<organism evidence="1 2">
    <name type="scientific">endosymbiont of Galathealinum brachiosum</name>
    <dbReference type="NCBI Taxonomy" id="2200906"/>
    <lineage>
        <taxon>Bacteria</taxon>
        <taxon>Pseudomonadati</taxon>
        <taxon>Pseudomonadota</taxon>
        <taxon>Gammaproteobacteria</taxon>
        <taxon>sulfur-oxidizing symbionts</taxon>
    </lineage>
</organism>
<evidence type="ECO:0000313" key="1">
    <source>
        <dbReference type="EMBL" id="RDH84482.1"/>
    </source>
</evidence>
<dbReference type="AlphaFoldDB" id="A0A370DHU8"/>
<name>A0A370DHU8_9GAMM</name>
<reference evidence="1 2" key="1">
    <citation type="journal article" date="2018" name="ISME J.">
        <title>Endosymbiont genomes yield clues of tubeworm success.</title>
        <authorList>
            <person name="Li Y."/>
            <person name="Liles M.R."/>
            <person name="Halanych K.M."/>
        </authorList>
    </citation>
    <scope>NUCLEOTIDE SEQUENCE [LARGE SCALE GENOMIC DNA]</scope>
    <source>
        <strain evidence="1">A1464</strain>
    </source>
</reference>
<dbReference type="EMBL" id="QFXC01000007">
    <property type="protein sequence ID" value="RDH84482.1"/>
    <property type="molecule type" value="Genomic_DNA"/>
</dbReference>
<dbReference type="Pfam" id="PF05930">
    <property type="entry name" value="Phage_AlpA"/>
    <property type="match status" value="1"/>
</dbReference>
<dbReference type="PANTHER" id="PTHR36154:SF1">
    <property type="entry name" value="DNA-BINDING TRANSCRIPTIONAL ACTIVATOR ALPA"/>
    <property type="match status" value="1"/>
</dbReference>
<dbReference type="InterPro" id="IPR009061">
    <property type="entry name" value="DNA-bd_dom_put_sf"/>
</dbReference>
<evidence type="ECO:0000313" key="2">
    <source>
        <dbReference type="Proteomes" id="UP000254266"/>
    </source>
</evidence>
<dbReference type="PANTHER" id="PTHR36154">
    <property type="entry name" value="DNA-BINDING TRANSCRIPTIONAL ACTIVATOR ALPA"/>
    <property type="match status" value="1"/>
</dbReference>
<comment type="caution">
    <text evidence="1">The sequence shown here is derived from an EMBL/GenBank/DDBJ whole genome shotgun (WGS) entry which is preliminary data.</text>
</comment>
<dbReference type="SUPFAM" id="SSF46955">
    <property type="entry name" value="Putative DNA-binding domain"/>
    <property type="match status" value="1"/>
</dbReference>
<dbReference type="Proteomes" id="UP000254266">
    <property type="component" value="Unassembled WGS sequence"/>
</dbReference>
<dbReference type="Gene3D" id="1.10.238.160">
    <property type="match status" value="1"/>
</dbReference>
<proteinExistence type="predicted"/>
<sequence>MATSILRRPEVTKRTGLSRSAIYDYISQGVFPRPISLGKRAVGWLENDIDTWIESRSVSNKIRVKNISTDTVNVT</sequence>
<dbReference type="InterPro" id="IPR010260">
    <property type="entry name" value="AlpA"/>
</dbReference>
<dbReference type="InterPro" id="IPR052931">
    <property type="entry name" value="Prophage_regulatory_activator"/>
</dbReference>
<keyword evidence="2" id="KW-1185">Reference proteome</keyword>